<organism evidence="1 2">
    <name type="scientific">Paenibacillus nicotianae</name>
    <dbReference type="NCBI Taxonomy" id="1526551"/>
    <lineage>
        <taxon>Bacteria</taxon>
        <taxon>Bacillati</taxon>
        <taxon>Bacillota</taxon>
        <taxon>Bacilli</taxon>
        <taxon>Bacillales</taxon>
        <taxon>Paenibacillaceae</taxon>
        <taxon>Paenibacillus</taxon>
    </lineage>
</organism>
<proteinExistence type="predicted"/>
<keyword evidence="2" id="KW-1185">Reference proteome</keyword>
<comment type="caution">
    <text evidence="1">The sequence shown here is derived from an EMBL/GenBank/DDBJ whole genome shotgun (WGS) entry which is preliminary data.</text>
</comment>
<protein>
    <submittedName>
        <fullName evidence="1">Uncharacterized protein</fullName>
    </submittedName>
</protein>
<gene>
    <name evidence="1" type="ORF">ACFSGI_00015</name>
</gene>
<dbReference type="EMBL" id="JBHUGF010000001">
    <property type="protein sequence ID" value="MFD1988350.1"/>
    <property type="molecule type" value="Genomic_DNA"/>
</dbReference>
<sequence length="107" mass="12908">MNFKKKDFMMKNSQRSWEILIDFLNIEIKEENFKTIYTFLKVGNFRKGEYEGNKHVLKKLYSEEVVIIDLSVEEKDNNSSPIPFCLTVNEMITIMDNIDEWRKYKIE</sequence>
<name>A0ABW4UPM8_9BACL</name>
<evidence type="ECO:0000313" key="1">
    <source>
        <dbReference type="EMBL" id="MFD1988350.1"/>
    </source>
</evidence>
<evidence type="ECO:0000313" key="2">
    <source>
        <dbReference type="Proteomes" id="UP001597403"/>
    </source>
</evidence>
<reference evidence="2" key="1">
    <citation type="journal article" date="2019" name="Int. J. Syst. Evol. Microbiol.">
        <title>The Global Catalogue of Microorganisms (GCM) 10K type strain sequencing project: providing services to taxonomists for standard genome sequencing and annotation.</title>
        <authorList>
            <consortium name="The Broad Institute Genomics Platform"/>
            <consortium name="The Broad Institute Genome Sequencing Center for Infectious Disease"/>
            <person name="Wu L."/>
            <person name="Ma J."/>
        </authorList>
    </citation>
    <scope>NUCLEOTIDE SEQUENCE [LARGE SCALE GENOMIC DNA]</scope>
    <source>
        <strain evidence="2">CGMCC 1.15067</strain>
    </source>
</reference>
<dbReference type="Proteomes" id="UP001597403">
    <property type="component" value="Unassembled WGS sequence"/>
</dbReference>
<dbReference type="RefSeq" id="WP_204826344.1">
    <property type="nucleotide sequence ID" value="NZ_JBHUGF010000001.1"/>
</dbReference>
<accession>A0ABW4UPM8</accession>